<protein>
    <submittedName>
        <fullName evidence="7">Integral membrane protein</fullName>
    </submittedName>
</protein>
<sequence>MALDRLVSLILRSAELVFAAIVAGVTGDYLHKSHASAWDQGRFIYTVVVAGISIFLALIWLFPFSSTFTHWPVDIFISILWWVAFGLLANLLGSSCGAWFNWDNVSPRGDQCGRFKANLAFSFLSAILWLASALIGIFWMRKQERRVRAETAPHRRRWYRRSHV</sequence>
<accession>A0A0B4FMG2</accession>
<gene>
    <name evidence="7" type="ORF">MAN_01177</name>
</gene>
<keyword evidence="3 5" id="KW-1133">Transmembrane helix</keyword>
<dbReference type="PANTHER" id="PTHR39608:SF1">
    <property type="entry name" value="INTEGRAL MEMBRANE PROTEIN (AFU_ORTHOLOGUE AFUA_5G08640)"/>
    <property type="match status" value="1"/>
</dbReference>
<dbReference type="OrthoDB" id="4074965at2759"/>
<comment type="caution">
    <text evidence="7">The sequence shown here is derived from an EMBL/GenBank/DDBJ whole genome shotgun (WGS) entry which is preliminary data.</text>
</comment>
<keyword evidence="4 5" id="KW-0472">Membrane</keyword>
<comment type="subcellular location">
    <subcellularLocation>
        <location evidence="1">Membrane</location>
        <topology evidence="1">Multi-pass membrane protein</topology>
    </subcellularLocation>
</comment>
<dbReference type="InterPro" id="IPR008253">
    <property type="entry name" value="Marvel"/>
</dbReference>
<feature type="domain" description="MARVEL" evidence="6">
    <location>
        <begin position="7"/>
        <end position="134"/>
    </location>
</feature>
<reference evidence="7 8" key="1">
    <citation type="journal article" date="2014" name="Proc. Natl. Acad. Sci. U.S.A.">
        <title>Trajectory and genomic determinants of fungal-pathogen speciation and host adaptation.</title>
        <authorList>
            <person name="Hu X."/>
            <person name="Xiao G."/>
            <person name="Zheng P."/>
            <person name="Shang Y."/>
            <person name="Su Y."/>
            <person name="Zhang X."/>
            <person name="Liu X."/>
            <person name="Zhan S."/>
            <person name="St Leger R.J."/>
            <person name="Wang C."/>
        </authorList>
    </citation>
    <scope>NUCLEOTIDE SEQUENCE [LARGE SCALE GENOMIC DNA]</scope>
    <source>
        <strain evidence="7 8">ARSEF 549</strain>
    </source>
</reference>
<feature type="transmembrane region" description="Helical" evidence="5">
    <location>
        <begin position="75"/>
        <end position="100"/>
    </location>
</feature>
<dbReference type="HOGENOM" id="CLU_079951_2_0_1"/>
<proteinExistence type="predicted"/>
<feature type="transmembrane region" description="Helical" evidence="5">
    <location>
        <begin position="120"/>
        <end position="140"/>
    </location>
</feature>
<evidence type="ECO:0000256" key="1">
    <source>
        <dbReference type="ARBA" id="ARBA00004141"/>
    </source>
</evidence>
<feature type="transmembrane region" description="Helical" evidence="5">
    <location>
        <begin position="43"/>
        <end position="63"/>
    </location>
</feature>
<dbReference type="PANTHER" id="PTHR39608">
    <property type="entry name" value="INTEGRAL MEMBRANE PROTEIN (AFU_ORTHOLOGUE AFUA_5G08640)"/>
    <property type="match status" value="1"/>
</dbReference>
<evidence type="ECO:0000256" key="5">
    <source>
        <dbReference type="SAM" id="Phobius"/>
    </source>
</evidence>
<dbReference type="Pfam" id="PF01284">
    <property type="entry name" value="MARVEL"/>
    <property type="match status" value="1"/>
</dbReference>
<dbReference type="VEuPathDB" id="FungiDB:MAN_01177"/>
<organism evidence="7 8">
    <name type="scientific">Metarhizium anisopliae (strain ARSEF 549)</name>
    <dbReference type="NCBI Taxonomy" id="3151832"/>
    <lineage>
        <taxon>Eukaryota</taxon>
        <taxon>Fungi</taxon>
        <taxon>Dikarya</taxon>
        <taxon>Ascomycota</taxon>
        <taxon>Pezizomycotina</taxon>
        <taxon>Sordariomycetes</taxon>
        <taxon>Hypocreomycetidae</taxon>
        <taxon>Hypocreales</taxon>
        <taxon>Clavicipitaceae</taxon>
        <taxon>Metarhizium</taxon>
    </lineage>
</organism>
<feature type="non-terminal residue" evidence="7">
    <location>
        <position position="1"/>
    </location>
</feature>
<evidence type="ECO:0000256" key="2">
    <source>
        <dbReference type="ARBA" id="ARBA00022692"/>
    </source>
</evidence>
<evidence type="ECO:0000256" key="4">
    <source>
        <dbReference type="ARBA" id="ARBA00023136"/>
    </source>
</evidence>
<keyword evidence="2 5" id="KW-0812">Transmembrane</keyword>
<dbReference type="GO" id="GO:0016020">
    <property type="term" value="C:membrane"/>
    <property type="evidence" value="ECO:0007669"/>
    <property type="project" value="UniProtKB-SubCell"/>
</dbReference>
<evidence type="ECO:0000313" key="7">
    <source>
        <dbReference type="EMBL" id="KID71578.1"/>
    </source>
</evidence>
<name>A0A0B4FMG2_METAF</name>
<evidence type="ECO:0000259" key="6">
    <source>
        <dbReference type="Pfam" id="PF01284"/>
    </source>
</evidence>
<keyword evidence="8" id="KW-1185">Reference proteome</keyword>
<dbReference type="Proteomes" id="UP000031186">
    <property type="component" value="Unassembled WGS sequence"/>
</dbReference>
<evidence type="ECO:0000256" key="3">
    <source>
        <dbReference type="ARBA" id="ARBA00022989"/>
    </source>
</evidence>
<dbReference type="AlphaFoldDB" id="A0A0B4FMG2"/>
<evidence type="ECO:0000313" key="8">
    <source>
        <dbReference type="Proteomes" id="UP000031186"/>
    </source>
</evidence>
<dbReference type="EMBL" id="AZNF01000001">
    <property type="protein sequence ID" value="KID71578.1"/>
    <property type="molecule type" value="Genomic_DNA"/>
</dbReference>